<dbReference type="EMBL" id="JAVRJZ010000017">
    <property type="protein sequence ID" value="KAK2709835.1"/>
    <property type="molecule type" value="Genomic_DNA"/>
</dbReference>
<dbReference type="GO" id="GO:0043023">
    <property type="term" value="F:ribosomal large subunit binding"/>
    <property type="evidence" value="ECO:0007669"/>
    <property type="project" value="TreeGrafter"/>
</dbReference>
<dbReference type="PANTHER" id="PTHR15239:SF6">
    <property type="entry name" value="RIBOSOME QUALITY CONTROL COMPLEX SUBUNIT NEMF"/>
    <property type="match status" value="1"/>
</dbReference>
<dbReference type="PANTHER" id="PTHR15239">
    <property type="entry name" value="NUCLEAR EXPORT MEDIATOR FACTOR NEMF"/>
    <property type="match status" value="1"/>
</dbReference>
<accession>A0AA88HIG3</accession>
<evidence type="ECO:0000313" key="8">
    <source>
        <dbReference type="EMBL" id="KAK2709835.1"/>
    </source>
</evidence>
<evidence type="ECO:0000256" key="6">
    <source>
        <dbReference type="ARBA" id="ARBA00023242"/>
    </source>
</evidence>
<dbReference type="GO" id="GO:0005737">
    <property type="term" value="C:cytoplasm"/>
    <property type="evidence" value="ECO:0007669"/>
    <property type="project" value="UniProtKB-SubCell"/>
</dbReference>
<dbReference type="GO" id="GO:0000049">
    <property type="term" value="F:tRNA binding"/>
    <property type="evidence" value="ECO:0007669"/>
    <property type="project" value="TreeGrafter"/>
</dbReference>
<protein>
    <recommendedName>
        <fullName evidence="10">NFACT RNA-binding domain-containing protein</fullName>
    </recommendedName>
</protein>
<feature type="coiled-coil region" evidence="7">
    <location>
        <begin position="288"/>
        <end position="322"/>
    </location>
</feature>
<reference evidence="8" key="1">
    <citation type="submission" date="2023-07" db="EMBL/GenBank/DDBJ databases">
        <title>Chromosome-level genome assembly of Artemia franciscana.</title>
        <authorList>
            <person name="Jo E."/>
        </authorList>
    </citation>
    <scope>NUCLEOTIDE SEQUENCE</scope>
    <source>
        <tissue evidence="8">Whole body</tissue>
    </source>
</reference>
<evidence type="ECO:0000313" key="9">
    <source>
        <dbReference type="Proteomes" id="UP001187531"/>
    </source>
</evidence>
<dbReference type="GO" id="GO:0072344">
    <property type="term" value="P:rescue of stalled ribosome"/>
    <property type="evidence" value="ECO:0007669"/>
    <property type="project" value="TreeGrafter"/>
</dbReference>
<dbReference type="AlphaFoldDB" id="A0AA88HIG3"/>
<dbReference type="Proteomes" id="UP001187531">
    <property type="component" value="Unassembled WGS sequence"/>
</dbReference>
<evidence type="ECO:0000256" key="5">
    <source>
        <dbReference type="ARBA" id="ARBA00023054"/>
    </source>
</evidence>
<organism evidence="8 9">
    <name type="scientific">Artemia franciscana</name>
    <name type="common">Brine shrimp</name>
    <name type="synonym">Artemia sanfranciscana</name>
    <dbReference type="NCBI Taxonomy" id="6661"/>
    <lineage>
        <taxon>Eukaryota</taxon>
        <taxon>Metazoa</taxon>
        <taxon>Ecdysozoa</taxon>
        <taxon>Arthropoda</taxon>
        <taxon>Crustacea</taxon>
        <taxon>Branchiopoda</taxon>
        <taxon>Anostraca</taxon>
        <taxon>Artemiidae</taxon>
        <taxon>Artemia</taxon>
    </lineage>
</organism>
<gene>
    <name evidence="8" type="ORF">QYM36_013492</name>
</gene>
<dbReference type="GO" id="GO:1990116">
    <property type="term" value="P:ribosome-associated ubiquitin-dependent protein catabolic process"/>
    <property type="evidence" value="ECO:0007669"/>
    <property type="project" value="TreeGrafter"/>
</dbReference>
<evidence type="ECO:0000256" key="7">
    <source>
        <dbReference type="SAM" id="Coils"/>
    </source>
</evidence>
<evidence type="ECO:0000256" key="2">
    <source>
        <dbReference type="ARBA" id="ARBA00004496"/>
    </source>
</evidence>
<keyword evidence="4" id="KW-0963">Cytoplasm</keyword>
<keyword evidence="9" id="KW-1185">Reference proteome</keyword>
<name>A0AA88HIG3_ARTSF</name>
<keyword evidence="6" id="KW-0539">Nucleus</keyword>
<dbReference type="Gene3D" id="2.30.310.10">
    <property type="entry name" value="ibrinogen binding protein from staphylococcus aureus domain"/>
    <property type="match status" value="1"/>
</dbReference>
<evidence type="ECO:0000256" key="4">
    <source>
        <dbReference type="ARBA" id="ARBA00022490"/>
    </source>
</evidence>
<sequence>MRVNNIYDIDNKTYLIKLNRQEEKSTLLFESGIRLHLTKFDWPKNPAPSSFTMKLRKHLKNKRLENVNQVGVDRVVDLQFGTGEAAYHVIVELYDRGNVILTDLNYINLSVLRPRKEGDDLRFAVREIYPIDRISSKTSAGLGSIEELKRILDQLKDGENLKRALNPHVEYGSALIEHVLVEAGFPANACIGKGYSKSDDADRLFVALKNAENLLQQLRHEDSKGFIIQREEKRATAENGPLLTFESFEPYLWCHVKNSPRLDRDSFHDAVDEFFSKVESQKLDLKVIQQEKGALKKLDNIKKDHENRIRTLQAQAEDDKVKASLIEMNVDVVERAILAIRSELALQKSWKDISDIVKLSAAQGDTVAKLIKGLKLETNQITMLLSNPYADADDDDEKPLKVDIDIGISAPANARKYYDMKRTATKKEKKTVEASVKAFKSAEKKTKQMLREVATTSTIQKARHVFWFEKFFWCITSDGKGMFSFEIALNPIQDQRQVEQGALNA</sequence>
<proteinExistence type="inferred from homology"/>
<dbReference type="GO" id="GO:1990112">
    <property type="term" value="C:RQC complex"/>
    <property type="evidence" value="ECO:0007669"/>
    <property type="project" value="TreeGrafter"/>
</dbReference>
<comment type="caution">
    <text evidence="8">The sequence shown here is derived from an EMBL/GenBank/DDBJ whole genome shotgun (WGS) entry which is preliminary data.</text>
</comment>
<evidence type="ECO:0000256" key="3">
    <source>
        <dbReference type="ARBA" id="ARBA00008318"/>
    </source>
</evidence>
<keyword evidence="5 7" id="KW-0175">Coiled coil</keyword>
<comment type="similarity">
    <text evidence="3">Belongs to the NEMF family.</text>
</comment>
<evidence type="ECO:0000256" key="1">
    <source>
        <dbReference type="ARBA" id="ARBA00004123"/>
    </source>
</evidence>
<dbReference type="GO" id="GO:0005634">
    <property type="term" value="C:nucleus"/>
    <property type="evidence" value="ECO:0007669"/>
    <property type="project" value="UniProtKB-SubCell"/>
</dbReference>
<dbReference type="FunFam" id="2.30.310.10:FF:000001">
    <property type="entry name" value="Nuclear export mediator factor Nemf"/>
    <property type="match status" value="1"/>
</dbReference>
<comment type="subcellular location">
    <subcellularLocation>
        <location evidence="2">Cytoplasm</location>
    </subcellularLocation>
    <subcellularLocation>
        <location evidence="1">Nucleus</location>
    </subcellularLocation>
</comment>
<dbReference type="Pfam" id="PF05833">
    <property type="entry name" value="NFACT_N"/>
    <property type="match status" value="1"/>
</dbReference>
<dbReference type="InterPro" id="IPR051608">
    <property type="entry name" value="RQC_Subunit_NEMF"/>
</dbReference>
<evidence type="ECO:0008006" key="10">
    <source>
        <dbReference type="Google" id="ProtNLM"/>
    </source>
</evidence>